<feature type="region of interest" description="Disordered" evidence="1">
    <location>
        <begin position="34"/>
        <end position="73"/>
    </location>
</feature>
<evidence type="ECO:0000313" key="3">
    <source>
        <dbReference type="Proteomes" id="UP001190700"/>
    </source>
</evidence>
<comment type="caution">
    <text evidence="2">The sequence shown here is derived from an EMBL/GenBank/DDBJ whole genome shotgun (WGS) entry which is preliminary data.</text>
</comment>
<evidence type="ECO:0000256" key="1">
    <source>
        <dbReference type="SAM" id="MobiDB-lite"/>
    </source>
</evidence>
<dbReference type="EMBL" id="LGRX02009678">
    <property type="protein sequence ID" value="KAK3271512.1"/>
    <property type="molecule type" value="Genomic_DNA"/>
</dbReference>
<proteinExistence type="predicted"/>
<gene>
    <name evidence="2" type="ORF">CYMTET_20146</name>
</gene>
<sequence>MWVNIDAGQSNQDTIYILYLLDARYGEPNGMVSNRLPSAATHRSAGAETPFTAPAAPSRSSMRAQPKRAAPIASFTSCSRQGFEGV</sequence>
<keyword evidence="3" id="KW-1185">Reference proteome</keyword>
<protein>
    <submittedName>
        <fullName evidence="2">Uncharacterized protein</fullName>
    </submittedName>
</protein>
<organism evidence="2 3">
    <name type="scientific">Cymbomonas tetramitiformis</name>
    <dbReference type="NCBI Taxonomy" id="36881"/>
    <lineage>
        <taxon>Eukaryota</taxon>
        <taxon>Viridiplantae</taxon>
        <taxon>Chlorophyta</taxon>
        <taxon>Pyramimonadophyceae</taxon>
        <taxon>Pyramimonadales</taxon>
        <taxon>Pyramimonadaceae</taxon>
        <taxon>Cymbomonas</taxon>
    </lineage>
</organism>
<feature type="compositionally biased region" description="Low complexity" evidence="1">
    <location>
        <begin position="53"/>
        <end position="64"/>
    </location>
</feature>
<evidence type="ECO:0000313" key="2">
    <source>
        <dbReference type="EMBL" id="KAK3271512.1"/>
    </source>
</evidence>
<name>A0AAE0G546_9CHLO</name>
<dbReference type="Proteomes" id="UP001190700">
    <property type="component" value="Unassembled WGS sequence"/>
</dbReference>
<dbReference type="AlphaFoldDB" id="A0AAE0G546"/>
<reference evidence="2 3" key="1">
    <citation type="journal article" date="2015" name="Genome Biol. Evol.">
        <title>Comparative Genomics of a Bacterivorous Green Alga Reveals Evolutionary Causalities and Consequences of Phago-Mixotrophic Mode of Nutrition.</title>
        <authorList>
            <person name="Burns J.A."/>
            <person name="Paasch A."/>
            <person name="Narechania A."/>
            <person name="Kim E."/>
        </authorList>
    </citation>
    <scope>NUCLEOTIDE SEQUENCE [LARGE SCALE GENOMIC DNA]</scope>
    <source>
        <strain evidence="2 3">PLY_AMNH</strain>
    </source>
</reference>
<accession>A0AAE0G546</accession>